<proteinExistence type="inferred from homology"/>
<feature type="transmembrane region" description="Helical" evidence="12">
    <location>
        <begin position="457"/>
        <end position="478"/>
    </location>
</feature>
<dbReference type="GO" id="GO:0005886">
    <property type="term" value="C:plasma membrane"/>
    <property type="evidence" value="ECO:0007669"/>
    <property type="project" value="UniProtKB-SubCell"/>
</dbReference>
<evidence type="ECO:0000313" key="14">
    <source>
        <dbReference type="EMBL" id="HIR39308.1"/>
    </source>
</evidence>
<comment type="caution">
    <text evidence="14">The sequence shown here is derived from an EMBL/GenBank/DDBJ whole genome shotgun (WGS) entry which is preliminary data.</text>
</comment>
<evidence type="ECO:0000256" key="2">
    <source>
        <dbReference type="ARBA" id="ARBA00005001"/>
    </source>
</evidence>
<evidence type="ECO:0000256" key="8">
    <source>
        <dbReference type="ARBA" id="ARBA00022679"/>
    </source>
</evidence>
<keyword evidence="10 12" id="KW-1133">Transmembrane helix</keyword>
<reference evidence="14" key="1">
    <citation type="submission" date="2020-10" db="EMBL/GenBank/DDBJ databases">
        <authorList>
            <person name="Gilroy R."/>
        </authorList>
    </citation>
    <scope>NUCLEOTIDE SEQUENCE</scope>
    <source>
        <strain evidence="14">ChiW25-3613</strain>
    </source>
</reference>
<keyword evidence="8" id="KW-0808">Transferase</keyword>
<keyword evidence="9 12" id="KW-0812">Transmembrane</keyword>
<evidence type="ECO:0000256" key="9">
    <source>
        <dbReference type="ARBA" id="ARBA00022692"/>
    </source>
</evidence>
<dbReference type="PANTHER" id="PTHR43867:SF5">
    <property type="entry name" value="GLUCANS BIOSYNTHESIS GLUCOSYLTRANSFERASE H"/>
    <property type="match status" value="1"/>
</dbReference>
<evidence type="ECO:0000256" key="12">
    <source>
        <dbReference type="SAM" id="Phobius"/>
    </source>
</evidence>
<evidence type="ECO:0000256" key="7">
    <source>
        <dbReference type="ARBA" id="ARBA00022676"/>
    </source>
</evidence>
<dbReference type="PROSITE" id="PS51257">
    <property type="entry name" value="PROKAR_LIPOPROTEIN"/>
    <property type="match status" value="1"/>
</dbReference>
<dbReference type="Proteomes" id="UP000824179">
    <property type="component" value="Unassembled WGS sequence"/>
</dbReference>
<evidence type="ECO:0000256" key="5">
    <source>
        <dbReference type="ARBA" id="ARBA00022475"/>
    </source>
</evidence>
<evidence type="ECO:0000256" key="10">
    <source>
        <dbReference type="ARBA" id="ARBA00022989"/>
    </source>
</evidence>
<reference evidence="14" key="2">
    <citation type="journal article" date="2021" name="PeerJ">
        <title>Extensive microbial diversity within the chicken gut microbiome revealed by metagenomics and culture.</title>
        <authorList>
            <person name="Gilroy R."/>
            <person name="Ravi A."/>
            <person name="Getino M."/>
            <person name="Pursley I."/>
            <person name="Horton D.L."/>
            <person name="Alikhan N.F."/>
            <person name="Baker D."/>
            <person name="Gharbi K."/>
            <person name="Hall N."/>
            <person name="Watson M."/>
            <person name="Adriaenssens E.M."/>
            <person name="Foster-Nyarko E."/>
            <person name="Jarju S."/>
            <person name="Secka A."/>
            <person name="Antonio M."/>
            <person name="Oren A."/>
            <person name="Chaudhuri R.R."/>
            <person name="La Ragione R."/>
            <person name="Hildebrand F."/>
            <person name="Pallen M.J."/>
        </authorList>
    </citation>
    <scope>NUCLEOTIDE SEQUENCE</scope>
    <source>
        <strain evidence="14">ChiW25-3613</strain>
    </source>
</reference>
<feature type="transmembrane region" description="Helical" evidence="12">
    <location>
        <begin position="412"/>
        <end position="437"/>
    </location>
</feature>
<dbReference type="PANTHER" id="PTHR43867">
    <property type="entry name" value="CELLULOSE SYNTHASE CATALYTIC SUBUNIT A [UDP-FORMING]"/>
    <property type="match status" value="1"/>
</dbReference>
<evidence type="ECO:0000313" key="15">
    <source>
        <dbReference type="Proteomes" id="UP000824179"/>
    </source>
</evidence>
<dbReference type="InterPro" id="IPR029044">
    <property type="entry name" value="Nucleotide-diphossugar_trans"/>
</dbReference>
<dbReference type="AlphaFoldDB" id="A0A9D1AG65"/>
<feature type="domain" description="Glycosyltransferase 2-like" evidence="13">
    <location>
        <begin position="179"/>
        <end position="388"/>
    </location>
</feature>
<evidence type="ECO:0000256" key="3">
    <source>
        <dbReference type="ARBA" id="ARBA00009337"/>
    </source>
</evidence>
<dbReference type="EMBL" id="DVHB01000053">
    <property type="protein sequence ID" value="HIR39308.1"/>
    <property type="molecule type" value="Genomic_DNA"/>
</dbReference>
<keyword evidence="5" id="KW-1003">Cell membrane</keyword>
<feature type="transmembrane region" description="Helical" evidence="12">
    <location>
        <begin position="39"/>
        <end position="60"/>
    </location>
</feature>
<evidence type="ECO:0000256" key="11">
    <source>
        <dbReference type="ARBA" id="ARBA00023136"/>
    </source>
</evidence>
<keyword evidence="6" id="KW-0997">Cell inner membrane</keyword>
<sequence length="537" mass="60554">MKKKPTVYAVILTVWLGCLALLGWSLYELITGLDGYGPVRTAFIIALLAVNTVILGMLWLGSIKDLTFSIAYALMHRRLEKKYADVREYRVDGDGPRFLLLYCTCNDFNEKALTACRKQNYRNFKTVILDDSSDPEYKKRIDKYALRHSHVEVIRRSERTGYKAGNLNNYLKGRKDYDYFVVLDSDEIIPPDYITGVMKYFAYSEKCGAVQAKHLATSGENVFQRLMGLSVGSNGTTVQVIKNFYGANALIGHGMTISRECYEKTGGFPLVVAEDISFAVDIKNAGLDIIYAPDIVCYEEFPVSYVSLKKRQCKWTQGNLEYMKKYGKEINSSKMSWFEKLDIKLSHYSLPTVPLLSLMLILCMCALGFLGYPVIGYSLTVYAIMIIFLCSPMIPDLFVYHNNRNVLLLIPYFLVNVATYASLAPMMIRTVIAGLFGKKAVFTVTPKTSEKFTVKEILRYSWDSLVFAAALGAVAYFACGSVLPVLLIMACCFAAPVVIALSNLPVKERTPELEYVNTHNMRLRPEMVKLQHGCNFV</sequence>
<dbReference type="InterPro" id="IPR050321">
    <property type="entry name" value="Glycosyltr_2/OpgH_subfam"/>
</dbReference>
<dbReference type="SUPFAM" id="SSF53448">
    <property type="entry name" value="Nucleotide-diphospho-sugar transferases"/>
    <property type="match status" value="1"/>
</dbReference>
<dbReference type="GO" id="GO:0016758">
    <property type="term" value="F:hexosyltransferase activity"/>
    <property type="evidence" value="ECO:0007669"/>
    <property type="project" value="TreeGrafter"/>
</dbReference>
<evidence type="ECO:0000259" key="13">
    <source>
        <dbReference type="Pfam" id="PF13632"/>
    </source>
</evidence>
<organism evidence="14 15">
    <name type="scientific">Candidatus Coproplasma stercoripullorum</name>
    <dbReference type="NCBI Taxonomy" id="2840751"/>
    <lineage>
        <taxon>Bacteria</taxon>
        <taxon>Bacillati</taxon>
        <taxon>Bacillota</taxon>
        <taxon>Clostridia</taxon>
        <taxon>Eubacteriales</taxon>
        <taxon>Candidatus Coproplasma</taxon>
    </lineage>
</organism>
<protein>
    <recommendedName>
        <fullName evidence="4">Glucans biosynthesis glucosyltransferase H</fullName>
    </recommendedName>
</protein>
<comment type="subcellular location">
    <subcellularLocation>
        <location evidence="1">Cell inner membrane</location>
        <topology evidence="1">Multi-pass membrane protein</topology>
    </subcellularLocation>
</comment>
<keyword evidence="11 12" id="KW-0472">Membrane</keyword>
<gene>
    <name evidence="14" type="ORF">IAB90_02895</name>
</gene>
<dbReference type="InterPro" id="IPR001173">
    <property type="entry name" value="Glyco_trans_2-like"/>
</dbReference>
<feature type="transmembrane region" description="Helical" evidence="12">
    <location>
        <begin position="7"/>
        <end position="27"/>
    </location>
</feature>
<comment type="similarity">
    <text evidence="3">Belongs to the glycosyltransferase 2 family. OpgH subfamily.</text>
</comment>
<comment type="pathway">
    <text evidence="2">Glycan metabolism; osmoregulated periplasmic glucan (OPG) biosynthesis.</text>
</comment>
<evidence type="ECO:0000256" key="1">
    <source>
        <dbReference type="ARBA" id="ARBA00004429"/>
    </source>
</evidence>
<dbReference type="Gene3D" id="3.90.550.10">
    <property type="entry name" value="Spore Coat Polysaccharide Biosynthesis Protein SpsA, Chain A"/>
    <property type="match status" value="1"/>
</dbReference>
<accession>A0A9D1AG65</accession>
<feature type="transmembrane region" description="Helical" evidence="12">
    <location>
        <begin position="381"/>
        <end position="400"/>
    </location>
</feature>
<name>A0A9D1AG65_9FIRM</name>
<evidence type="ECO:0000256" key="4">
    <source>
        <dbReference type="ARBA" id="ARBA00020585"/>
    </source>
</evidence>
<feature type="transmembrane region" description="Helical" evidence="12">
    <location>
        <begin position="353"/>
        <end position="375"/>
    </location>
</feature>
<evidence type="ECO:0000256" key="6">
    <source>
        <dbReference type="ARBA" id="ARBA00022519"/>
    </source>
</evidence>
<keyword evidence="7" id="KW-0328">Glycosyltransferase</keyword>
<dbReference type="Pfam" id="PF13632">
    <property type="entry name" value="Glyco_trans_2_3"/>
    <property type="match status" value="1"/>
</dbReference>